<dbReference type="InterPro" id="IPR023393">
    <property type="entry name" value="START-like_dom_sf"/>
</dbReference>
<protein>
    <submittedName>
        <fullName evidence="3">Activator of Hsp90 ATPase homolog 1-like protein</fullName>
    </submittedName>
</protein>
<dbReference type="Pfam" id="PF08327">
    <property type="entry name" value="AHSA1"/>
    <property type="match status" value="1"/>
</dbReference>
<name>A0A1M5JP65_9BACT</name>
<evidence type="ECO:0000256" key="1">
    <source>
        <dbReference type="ARBA" id="ARBA00006817"/>
    </source>
</evidence>
<evidence type="ECO:0000313" key="3">
    <source>
        <dbReference type="EMBL" id="SHG42376.1"/>
    </source>
</evidence>
<dbReference type="SUPFAM" id="SSF55961">
    <property type="entry name" value="Bet v1-like"/>
    <property type="match status" value="1"/>
</dbReference>
<dbReference type="STRING" id="947013.SAMN04488109_0202"/>
<evidence type="ECO:0000259" key="2">
    <source>
        <dbReference type="Pfam" id="PF08327"/>
    </source>
</evidence>
<dbReference type="CDD" id="cd07814">
    <property type="entry name" value="SRPBCC_CalC_Aha1-like"/>
    <property type="match status" value="1"/>
</dbReference>
<accession>A0A1M5JP65</accession>
<sequence length="155" mass="17390">MKTKDYTTTLTVDATAQEAFQAINNVTQWWTENLVGRSQKLGDEFTVRFDDVHASTQALVEVIPNKKVVWLVTDSNLNFIEDKSEWTGTKISFEIFEQDKKTKVRFTHLGLAPEVECFDACSSAWGSYIQESLLSLINTGKGHPTPGEVTVATKQ</sequence>
<comment type="similarity">
    <text evidence="1">Belongs to the AHA1 family.</text>
</comment>
<dbReference type="Gene3D" id="3.30.530.20">
    <property type="match status" value="1"/>
</dbReference>
<organism evidence="3 4">
    <name type="scientific">Chryseolinea serpens</name>
    <dbReference type="NCBI Taxonomy" id="947013"/>
    <lineage>
        <taxon>Bacteria</taxon>
        <taxon>Pseudomonadati</taxon>
        <taxon>Bacteroidota</taxon>
        <taxon>Cytophagia</taxon>
        <taxon>Cytophagales</taxon>
        <taxon>Fulvivirgaceae</taxon>
        <taxon>Chryseolinea</taxon>
    </lineage>
</organism>
<gene>
    <name evidence="3" type="ORF">SAMN04488109_0202</name>
</gene>
<proteinExistence type="inferred from homology"/>
<dbReference type="RefSeq" id="WP_073130057.1">
    <property type="nucleotide sequence ID" value="NZ_FQWQ01000001.1"/>
</dbReference>
<dbReference type="EMBL" id="FQWQ01000001">
    <property type="protein sequence ID" value="SHG42376.1"/>
    <property type="molecule type" value="Genomic_DNA"/>
</dbReference>
<dbReference type="OrthoDB" id="287565at2"/>
<dbReference type="Proteomes" id="UP000184212">
    <property type="component" value="Unassembled WGS sequence"/>
</dbReference>
<feature type="domain" description="Activator of Hsp90 ATPase homologue 1/2-like C-terminal" evidence="2">
    <location>
        <begin position="20"/>
        <end position="133"/>
    </location>
</feature>
<keyword evidence="4" id="KW-1185">Reference proteome</keyword>
<evidence type="ECO:0000313" key="4">
    <source>
        <dbReference type="Proteomes" id="UP000184212"/>
    </source>
</evidence>
<dbReference type="InterPro" id="IPR013538">
    <property type="entry name" value="ASHA1/2-like_C"/>
</dbReference>
<dbReference type="AlphaFoldDB" id="A0A1M5JP65"/>
<reference evidence="3 4" key="1">
    <citation type="submission" date="2016-11" db="EMBL/GenBank/DDBJ databases">
        <authorList>
            <person name="Jaros S."/>
            <person name="Januszkiewicz K."/>
            <person name="Wedrychowicz H."/>
        </authorList>
    </citation>
    <scope>NUCLEOTIDE SEQUENCE [LARGE SCALE GENOMIC DNA]</scope>
    <source>
        <strain evidence="3 4">DSM 24574</strain>
    </source>
</reference>